<reference evidence="3" key="1">
    <citation type="submission" date="2022-11" db="EMBL/GenBank/DDBJ databases">
        <title>Chromosome-level genome of Pogonophryne albipinna.</title>
        <authorList>
            <person name="Jo E."/>
        </authorList>
    </citation>
    <scope>NUCLEOTIDE SEQUENCE</scope>
    <source>
        <strain evidence="3">SGF0006</strain>
        <tissue evidence="3">Muscle</tissue>
    </source>
</reference>
<sequence length="408" mass="47091">MSIYGLPESRMYWNSTTTVDCVADTMTMHRWEAIKRNIHFADNTQLIPRGEPGHDQLHKVRPLLTSLLESFQAIPMDERLCVDEQIVPFKGKSGLKQYNPRKPKCWGYKIYVLSDSNGIAYNFQVHTGPIFPMDGMPDIGASGNIVLRLASIIPGNQSHKLFFDNWFTSVDLQTILQKRKIHCVGTVRHNRLAGCSFSDDKVMKKKGRGTFEEKATSYDGAQLRALKWHDNRAVISSQPLPQPTQRSLCKDGIRKRKKQCRTKIRSRKWYHKIVFHMMDFTLVNAWLLYRRDCKDCGIPKKEVYSLLKFKAEVASCLCNERKVLKKRGRPSHNVDRDLAEKKRRGSASSVPSTTVRQDHTDHWPVWVEKKGRCKYLGCKGIVKVQCSKCVTYLCFTADKNCFMNFHKQ</sequence>
<name>A0AAD6AEU8_9TELE</name>
<dbReference type="EMBL" id="JAPTMU010000032">
    <property type="protein sequence ID" value="KAJ4923417.1"/>
    <property type="molecule type" value="Genomic_DNA"/>
</dbReference>
<comment type="caution">
    <text evidence="3">The sequence shown here is derived from an EMBL/GenBank/DDBJ whole genome shotgun (WGS) entry which is preliminary data.</text>
</comment>
<dbReference type="PANTHER" id="PTHR47272">
    <property type="entry name" value="DDE_TNP_1_7 DOMAIN-CONTAINING PROTEIN"/>
    <property type="match status" value="1"/>
</dbReference>
<evidence type="ECO:0000259" key="2">
    <source>
        <dbReference type="Pfam" id="PF13843"/>
    </source>
</evidence>
<dbReference type="Pfam" id="PF13843">
    <property type="entry name" value="DDE_Tnp_1_7"/>
    <property type="match status" value="1"/>
</dbReference>
<accession>A0AAD6AEU8</accession>
<feature type="domain" description="PiggyBac transposable element-derived protein" evidence="2">
    <location>
        <begin position="1"/>
        <end position="233"/>
    </location>
</feature>
<organism evidence="3 4">
    <name type="scientific">Pogonophryne albipinna</name>
    <dbReference type="NCBI Taxonomy" id="1090488"/>
    <lineage>
        <taxon>Eukaryota</taxon>
        <taxon>Metazoa</taxon>
        <taxon>Chordata</taxon>
        <taxon>Craniata</taxon>
        <taxon>Vertebrata</taxon>
        <taxon>Euteleostomi</taxon>
        <taxon>Actinopterygii</taxon>
        <taxon>Neopterygii</taxon>
        <taxon>Teleostei</taxon>
        <taxon>Neoteleostei</taxon>
        <taxon>Acanthomorphata</taxon>
        <taxon>Eupercaria</taxon>
        <taxon>Perciformes</taxon>
        <taxon>Notothenioidei</taxon>
        <taxon>Pogonophryne</taxon>
    </lineage>
</organism>
<dbReference type="AlphaFoldDB" id="A0AAD6AEU8"/>
<dbReference type="InterPro" id="IPR029526">
    <property type="entry name" value="PGBD"/>
</dbReference>
<evidence type="ECO:0000313" key="4">
    <source>
        <dbReference type="Proteomes" id="UP001219934"/>
    </source>
</evidence>
<evidence type="ECO:0000256" key="1">
    <source>
        <dbReference type="SAM" id="MobiDB-lite"/>
    </source>
</evidence>
<dbReference type="Proteomes" id="UP001219934">
    <property type="component" value="Unassembled WGS sequence"/>
</dbReference>
<gene>
    <name evidence="3" type="ORF">JOQ06_021416</name>
</gene>
<evidence type="ECO:0000313" key="3">
    <source>
        <dbReference type="EMBL" id="KAJ4923417.1"/>
    </source>
</evidence>
<feature type="region of interest" description="Disordered" evidence="1">
    <location>
        <begin position="328"/>
        <end position="357"/>
    </location>
</feature>
<keyword evidence="4" id="KW-1185">Reference proteome</keyword>
<feature type="compositionally biased region" description="Polar residues" evidence="1">
    <location>
        <begin position="346"/>
        <end position="355"/>
    </location>
</feature>
<dbReference type="PANTHER" id="PTHR47272:SF1">
    <property type="entry name" value="PIGGYBAC TRANSPOSABLE ELEMENT-DERIVED PROTEIN 3-LIKE"/>
    <property type="match status" value="1"/>
</dbReference>
<proteinExistence type="predicted"/>
<protein>
    <recommendedName>
        <fullName evidence="2">PiggyBac transposable element-derived protein domain-containing protein</fullName>
    </recommendedName>
</protein>